<reference evidence="2 3" key="1">
    <citation type="submission" date="2016-10" db="EMBL/GenBank/DDBJ databases">
        <title>Rodentibacter gen. nov. and new species.</title>
        <authorList>
            <person name="Christensen H."/>
        </authorList>
    </citation>
    <scope>NUCLEOTIDE SEQUENCE [LARGE SCALE GENOMIC DNA]</scope>
    <source>
        <strain evidence="3">ppn416</strain>
    </source>
</reference>
<dbReference type="Pfam" id="PF10670">
    <property type="entry name" value="DUF4198"/>
    <property type="match status" value="1"/>
</dbReference>
<dbReference type="RefSeq" id="WP_077542252.1">
    <property type="nucleotide sequence ID" value="NZ_MLHN01000009.1"/>
</dbReference>
<evidence type="ECO:0000256" key="1">
    <source>
        <dbReference type="SAM" id="SignalP"/>
    </source>
</evidence>
<sequence length="227" mass="25628">MQFKKLTVGLTALFTLSLANAHNIWLEPTSSQGEYVMKFGHSETESYPQHKIQSFQVLNSQGKLTALDYQFKDGEAYIEPKSDIVFMAFNNGVWSKLPSGRYVEKTKREEPSAEFSTNPLKLGKAILKWDEQSFKAHDVTYELIPQARAEAGKPLAILVLHNGKPVQGIKVGVGEDAPFNLTNEKGIAEFTPVKGYNKVWAEFEENVADNPDYDRRTIEYMLTFDAQ</sequence>
<dbReference type="InterPro" id="IPR019613">
    <property type="entry name" value="DUF4198"/>
</dbReference>
<name>A0A1V3J621_9PAST</name>
<gene>
    <name evidence="2" type="ORF">BKK54_06095</name>
</gene>
<feature type="chain" id="PRO_5012369684" description="Nickel transporter" evidence="1">
    <location>
        <begin position="22"/>
        <end position="227"/>
    </location>
</feature>
<evidence type="ECO:0008006" key="4">
    <source>
        <dbReference type="Google" id="ProtNLM"/>
    </source>
</evidence>
<accession>A0A1V3J621</accession>
<keyword evidence="1" id="KW-0732">Signal</keyword>
<feature type="signal peptide" evidence="1">
    <location>
        <begin position="1"/>
        <end position="21"/>
    </location>
</feature>
<organism evidence="2 3">
    <name type="scientific">Rodentibacter genomosp. 1</name>
    <dbReference type="NCBI Taxonomy" id="1908264"/>
    <lineage>
        <taxon>Bacteria</taxon>
        <taxon>Pseudomonadati</taxon>
        <taxon>Pseudomonadota</taxon>
        <taxon>Gammaproteobacteria</taxon>
        <taxon>Pasteurellales</taxon>
        <taxon>Pasteurellaceae</taxon>
        <taxon>Rodentibacter</taxon>
    </lineage>
</organism>
<evidence type="ECO:0000313" key="3">
    <source>
        <dbReference type="Proteomes" id="UP000188481"/>
    </source>
</evidence>
<comment type="caution">
    <text evidence="2">The sequence shown here is derived from an EMBL/GenBank/DDBJ whole genome shotgun (WGS) entry which is preliminary data.</text>
</comment>
<proteinExistence type="predicted"/>
<protein>
    <recommendedName>
        <fullName evidence="4">Nickel transporter</fullName>
    </recommendedName>
</protein>
<keyword evidence="3" id="KW-1185">Reference proteome</keyword>
<evidence type="ECO:0000313" key="2">
    <source>
        <dbReference type="EMBL" id="OOF50655.1"/>
    </source>
</evidence>
<dbReference type="Proteomes" id="UP000188481">
    <property type="component" value="Unassembled WGS sequence"/>
</dbReference>
<dbReference type="AlphaFoldDB" id="A0A1V3J621"/>
<dbReference type="EMBL" id="MLHN01000009">
    <property type="protein sequence ID" value="OOF50655.1"/>
    <property type="molecule type" value="Genomic_DNA"/>
</dbReference>
<dbReference type="STRING" id="1908264.BKK54_06095"/>